<dbReference type="Pfam" id="PF07690">
    <property type="entry name" value="MFS_1"/>
    <property type="match status" value="2"/>
</dbReference>
<gene>
    <name evidence="5" type="ORF">PHYPSEUDO_005544</name>
</gene>
<dbReference type="InterPro" id="IPR020846">
    <property type="entry name" value="MFS_dom"/>
</dbReference>
<name>A0A8T1WGT5_9STRA</name>
<keyword evidence="3" id="KW-0472">Membrane</keyword>
<reference evidence="5" key="1">
    <citation type="submission" date="2021-02" db="EMBL/GenBank/DDBJ databases">
        <authorList>
            <person name="Palmer J.M."/>
        </authorList>
    </citation>
    <scope>NUCLEOTIDE SEQUENCE</scope>
    <source>
        <strain evidence="5">SCRP734</strain>
    </source>
</reference>
<feature type="transmembrane region" description="Helical" evidence="3">
    <location>
        <begin position="104"/>
        <end position="124"/>
    </location>
</feature>
<evidence type="ECO:0000313" key="6">
    <source>
        <dbReference type="Proteomes" id="UP000694044"/>
    </source>
</evidence>
<evidence type="ECO:0000313" key="5">
    <source>
        <dbReference type="EMBL" id="KAG7391183.1"/>
    </source>
</evidence>
<evidence type="ECO:0000256" key="3">
    <source>
        <dbReference type="SAM" id="Phobius"/>
    </source>
</evidence>
<dbReference type="GO" id="GO:0016020">
    <property type="term" value="C:membrane"/>
    <property type="evidence" value="ECO:0007669"/>
    <property type="project" value="UniProtKB-SubCell"/>
</dbReference>
<dbReference type="PANTHER" id="PTHR23525:SF1">
    <property type="entry name" value="NODULIN-LIKE DOMAIN-CONTAINING PROTEIN"/>
    <property type="match status" value="1"/>
</dbReference>
<comment type="subcellular location">
    <subcellularLocation>
        <location evidence="1">Membrane</location>
        <topology evidence="1">Multi-pass membrane protein</topology>
    </subcellularLocation>
</comment>
<dbReference type="AlphaFoldDB" id="A0A8T1WGT5"/>
<feature type="region of interest" description="Disordered" evidence="2">
    <location>
        <begin position="226"/>
        <end position="247"/>
    </location>
</feature>
<dbReference type="Proteomes" id="UP000694044">
    <property type="component" value="Unassembled WGS sequence"/>
</dbReference>
<keyword evidence="3" id="KW-1133">Transmembrane helix</keyword>
<proteinExistence type="predicted"/>
<protein>
    <recommendedName>
        <fullName evidence="4">Major facilitator superfamily (MFS) profile domain-containing protein</fullName>
    </recommendedName>
</protein>
<feature type="transmembrane region" description="Helical" evidence="3">
    <location>
        <begin position="336"/>
        <end position="353"/>
    </location>
</feature>
<feature type="transmembrane region" description="Helical" evidence="3">
    <location>
        <begin position="178"/>
        <end position="196"/>
    </location>
</feature>
<evidence type="ECO:0000256" key="2">
    <source>
        <dbReference type="SAM" id="MobiDB-lite"/>
    </source>
</evidence>
<evidence type="ECO:0000259" key="4">
    <source>
        <dbReference type="PROSITE" id="PS50850"/>
    </source>
</evidence>
<keyword evidence="3" id="KW-0812">Transmembrane</keyword>
<dbReference type="GO" id="GO:0022857">
    <property type="term" value="F:transmembrane transporter activity"/>
    <property type="evidence" value="ECO:0007669"/>
    <property type="project" value="InterPro"/>
</dbReference>
<dbReference type="OrthoDB" id="541403at2759"/>
<feature type="transmembrane region" description="Helical" evidence="3">
    <location>
        <begin position="301"/>
        <end position="324"/>
    </location>
</feature>
<organism evidence="5 6">
    <name type="scientific">Phytophthora pseudosyringae</name>
    <dbReference type="NCBI Taxonomy" id="221518"/>
    <lineage>
        <taxon>Eukaryota</taxon>
        <taxon>Sar</taxon>
        <taxon>Stramenopiles</taxon>
        <taxon>Oomycota</taxon>
        <taxon>Peronosporomycetes</taxon>
        <taxon>Peronosporales</taxon>
        <taxon>Peronosporaceae</taxon>
        <taxon>Phytophthora</taxon>
    </lineage>
</organism>
<feature type="domain" description="Major facilitator superfamily (MFS) profile" evidence="4">
    <location>
        <begin position="299"/>
        <end position="495"/>
    </location>
</feature>
<sequence length="495" mass="53453">MRDVSWGLMEHNVQLVFLFTVIYSSASSIISQQVLSGYVYALTASNAPVGFVKGIQGFAQLLCAFPAGYAADCTRRDRILVIAGIVGVVAAALTAVAFELGGMTLIYVAFGLWGVFVAFQSSAMEALFADSVPMGQRSAPFTLKYVMRNVALVLGPLSAILLLWTYGDAWTLAALRPVLVFGGFVAAVSMLLLFQFNDDLAFENRQYVHAIERELSSIERNFTSEYSDRESSSSERGGGYSRMQTPSSTSELSQLLRSSRVPSVNSGYYLAAPLQSDGGDGVLGPPVMACCGVFDTAHVPLLLFVSDFLVSNGTGLVTAFFPLFLYKEYELSPVRVQTLFALQPLAMALLSFLSQMASSATGRMSMVVVTRVLGTISLLLMAVSRDETDQSVLFIAHGALMQCTEPLRRSILMDFVPKTHRARWSSLEGLTLASWSGSAVLGGIIVDAYGYRLCFVAAALAHICGLALETMLIPLTRNAAETLESLKPHTNSVQM</sequence>
<dbReference type="PANTHER" id="PTHR23525">
    <property type="entry name" value="TRANSPORTER, PUTATIVE-RELATED"/>
    <property type="match status" value="1"/>
</dbReference>
<evidence type="ECO:0000256" key="1">
    <source>
        <dbReference type="ARBA" id="ARBA00004141"/>
    </source>
</evidence>
<keyword evidence="6" id="KW-1185">Reference proteome</keyword>
<feature type="transmembrane region" description="Helical" evidence="3">
    <location>
        <begin position="50"/>
        <end position="71"/>
    </location>
</feature>
<comment type="caution">
    <text evidence="5">The sequence shown here is derived from an EMBL/GenBank/DDBJ whole genome shotgun (WGS) entry which is preliminary data.</text>
</comment>
<feature type="transmembrane region" description="Helical" evidence="3">
    <location>
        <begin position="449"/>
        <end position="468"/>
    </location>
</feature>
<dbReference type="PROSITE" id="PS50850">
    <property type="entry name" value="MFS"/>
    <property type="match status" value="1"/>
</dbReference>
<dbReference type="EMBL" id="JAGDFM010000023">
    <property type="protein sequence ID" value="KAG7391183.1"/>
    <property type="molecule type" value="Genomic_DNA"/>
</dbReference>
<accession>A0A8T1WGT5</accession>
<feature type="transmembrane region" description="Helical" evidence="3">
    <location>
        <begin position="365"/>
        <end position="383"/>
    </location>
</feature>
<feature type="transmembrane region" description="Helical" evidence="3">
    <location>
        <begin position="12"/>
        <end position="30"/>
    </location>
</feature>
<feature type="transmembrane region" description="Helical" evidence="3">
    <location>
        <begin position="145"/>
        <end position="166"/>
    </location>
</feature>
<feature type="transmembrane region" description="Helical" evidence="3">
    <location>
        <begin position="78"/>
        <end position="98"/>
    </location>
</feature>
<dbReference type="InterPro" id="IPR011701">
    <property type="entry name" value="MFS"/>
</dbReference>